<feature type="region of interest" description="Disordered" evidence="1">
    <location>
        <begin position="85"/>
        <end position="115"/>
    </location>
</feature>
<dbReference type="AlphaFoldDB" id="A0AAV1QD31"/>
<accession>A0AAV1QD31</accession>
<keyword evidence="3" id="KW-1185">Reference proteome</keyword>
<proteinExistence type="predicted"/>
<sequence>MRSGSNVSTEQRGTACCFGGGGGGGGVVFSESRASVFGPSRFSLGCLFSRLLRRPAEDCGKRLRRSLDVWRPAAHSWQRCCSLSEDQPQTQQPDFCWKEKPPVQHEGGTDNISVC</sequence>
<name>A0AAV1QD31_SCOSC</name>
<comment type="caution">
    <text evidence="2">The sequence shown here is derived from an EMBL/GenBank/DDBJ whole genome shotgun (WGS) entry which is preliminary data.</text>
</comment>
<gene>
    <name evidence="2" type="ORF">FSCOSCO3_A036382</name>
</gene>
<dbReference type="EMBL" id="CAWUFR010000820">
    <property type="protein sequence ID" value="CAK6981429.1"/>
    <property type="molecule type" value="Genomic_DNA"/>
</dbReference>
<evidence type="ECO:0000313" key="2">
    <source>
        <dbReference type="EMBL" id="CAK6981429.1"/>
    </source>
</evidence>
<organism evidence="2 3">
    <name type="scientific">Scomber scombrus</name>
    <name type="common">Atlantic mackerel</name>
    <name type="synonym">Scomber vernalis</name>
    <dbReference type="NCBI Taxonomy" id="13677"/>
    <lineage>
        <taxon>Eukaryota</taxon>
        <taxon>Metazoa</taxon>
        <taxon>Chordata</taxon>
        <taxon>Craniata</taxon>
        <taxon>Vertebrata</taxon>
        <taxon>Euteleostomi</taxon>
        <taxon>Actinopterygii</taxon>
        <taxon>Neopterygii</taxon>
        <taxon>Teleostei</taxon>
        <taxon>Neoteleostei</taxon>
        <taxon>Acanthomorphata</taxon>
        <taxon>Pelagiaria</taxon>
        <taxon>Scombriformes</taxon>
        <taxon>Scombridae</taxon>
        <taxon>Scomber</taxon>
    </lineage>
</organism>
<dbReference type="Proteomes" id="UP001314229">
    <property type="component" value="Unassembled WGS sequence"/>
</dbReference>
<evidence type="ECO:0000313" key="3">
    <source>
        <dbReference type="Proteomes" id="UP001314229"/>
    </source>
</evidence>
<reference evidence="2 3" key="1">
    <citation type="submission" date="2024-01" db="EMBL/GenBank/DDBJ databases">
        <authorList>
            <person name="Alioto T."/>
            <person name="Alioto T."/>
            <person name="Gomez Garrido J."/>
        </authorList>
    </citation>
    <scope>NUCLEOTIDE SEQUENCE [LARGE SCALE GENOMIC DNA]</scope>
</reference>
<evidence type="ECO:0000256" key="1">
    <source>
        <dbReference type="SAM" id="MobiDB-lite"/>
    </source>
</evidence>
<protein>
    <submittedName>
        <fullName evidence="2">Uncharacterized protein</fullName>
    </submittedName>
</protein>